<dbReference type="InterPro" id="IPR036388">
    <property type="entry name" value="WH-like_DNA-bd_sf"/>
</dbReference>
<organism evidence="5 6">
    <name type="scientific">Micromonospora polyrhachis</name>
    <dbReference type="NCBI Taxonomy" id="1282883"/>
    <lineage>
        <taxon>Bacteria</taxon>
        <taxon>Bacillati</taxon>
        <taxon>Actinomycetota</taxon>
        <taxon>Actinomycetes</taxon>
        <taxon>Micromonosporales</taxon>
        <taxon>Micromonosporaceae</taxon>
        <taxon>Micromonospora</taxon>
    </lineage>
</organism>
<name>A0A7W7SUB0_9ACTN</name>
<dbReference type="Gene3D" id="1.10.10.10">
    <property type="entry name" value="Winged helix-like DNA-binding domain superfamily/Winged helix DNA-binding domain"/>
    <property type="match status" value="1"/>
</dbReference>
<dbReference type="PRINTS" id="PR00778">
    <property type="entry name" value="HTHARSR"/>
</dbReference>
<evidence type="ECO:0000259" key="4">
    <source>
        <dbReference type="PROSITE" id="PS50987"/>
    </source>
</evidence>
<dbReference type="SMART" id="SM00418">
    <property type="entry name" value="HTH_ARSR"/>
    <property type="match status" value="1"/>
</dbReference>
<dbReference type="Proteomes" id="UP000578819">
    <property type="component" value="Unassembled WGS sequence"/>
</dbReference>
<keyword evidence="2 5" id="KW-0238">DNA-binding</keyword>
<proteinExistence type="predicted"/>
<keyword evidence="6" id="KW-1185">Reference proteome</keyword>
<evidence type="ECO:0000313" key="5">
    <source>
        <dbReference type="EMBL" id="MBB4960701.1"/>
    </source>
</evidence>
<dbReference type="AlphaFoldDB" id="A0A7W7SUB0"/>
<dbReference type="NCBIfam" id="NF033788">
    <property type="entry name" value="HTH_metalloreg"/>
    <property type="match status" value="1"/>
</dbReference>
<dbReference type="PANTHER" id="PTHR33154:SF33">
    <property type="entry name" value="TRANSCRIPTIONAL REPRESSOR SDPR"/>
    <property type="match status" value="1"/>
</dbReference>
<dbReference type="InterPro" id="IPR001845">
    <property type="entry name" value="HTH_ArsR_DNA-bd_dom"/>
</dbReference>
<sequence length="109" mass="12495">MGDTAEPEPERDTAGGGAVFKALADPTRRKILDELTERDGQTLFEICSRLTMKYQLGSSRQAISQHLEILIEAGLVTSHREGRYKFHHIDTSPLERLTDRWRNRETKEN</sequence>
<dbReference type="RefSeq" id="WP_184536437.1">
    <property type="nucleotide sequence ID" value="NZ_JACHJW010000001.1"/>
</dbReference>
<dbReference type="Pfam" id="PF12840">
    <property type="entry name" value="HTH_20"/>
    <property type="match status" value="1"/>
</dbReference>
<evidence type="ECO:0000313" key="6">
    <source>
        <dbReference type="Proteomes" id="UP000578819"/>
    </source>
</evidence>
<dbReference type="PANTHER" id="PTHR33154">
    <property type="entry name" value="TRANSCRIPTIONAL REGULATOR, ARSR FAMILY"/>
    <property type="match status" value="1"/>
</dbReference>
<dbReference type="SUPFAM" id="SSF46785">
    <property type="entry name" value="Winged helix' DNA-binding domain"/>
    <property type="match status" value="1"/>
</dbReference>
<dbReference type="EMBL" id="JACHJW010000001">
    <property type="protein sequence ID" value="MBB4960701.1"/>
    <property type="molecule type" value="Genomic_DNA"/>
</dbReference>
<accession>A0A7W7SUB0</accession>
<gene>
    <name evidence="5" type="ORF">FHR38_004434</name>
</gene>
<dbReference type="GO" id="GO:0003700">
    <property type="term" value="F:DNA-binding transcription factor activity"/>
    <property type="evidence" value="ECO:0007669"/>
    <property type="project" value="InterPro"/>
</dbReference>
<evidence type="ECO:0000256" key="1">
    <source>
        <dbReference type="ARBA" id="ARBA00023015"/>
    </source>
</evidence>
<dbReference type="InterPro" id="IPR011991">
    <property type="entry name" value="ArsR-like_HTH"/>
</dbReference>
<protein>
    <submittedName>
        <fullName evidence="5">DNA-binding transcriptional ArsR family regulator</fullName>
    </submittedName>
</protein>
<dbReference type="PROSITE" id="PS50987">
    <property type="entry name" value="HTH_ARSR_2"/>
    <property type="match status" value="1"/>
</dbReference>
<evidence type="ECO:0000256" key="3">
    <source>
        <dbReference type="ARBA" id="ARBA00023163"/>
    </source>
</evidence>
<keyword evidence="3" id="KW-0804">Transcription</keyword>
<dbReference type="CDD" id="cd00090">
    <property type="entry name" value="HTH_ARSR"/>
    <property type="match status" value="1"/>
</dbReference>
<comment type="caution">
    <text evidence="5">The sequence shown here is derived from an EMBL/GenBank/DDBJ whole genome shotgun (WGS) entry which is preliminary data.</text>
</comment>
<dbReference type="InterPro" id="IPR051081">
    <property type="entry name" value="HTH_MetalResp_TranReg"/>
</dbReference>
<evidence type="ECO:0000256" key="2">
    <source>
        <dbReference type="ARBA" id="ARBA00023125"/>
    </source>
</evidence>
<feature type="domain" description="HTH arsR-type" evidence="4">
    <location>
        <begin position="8"/>
        <end position="109"/>
    </location>
</feature>
<keyword evidence="1" id="KW-0805">Transcription regulation</keyword>
<reference evidence="5 6" key="1">
    <citation type="submission" date="2020-08" db="EMBL/GenBank/DDBJ databases">
        <title>Sequencing the genomes of 1000 actinobacteria strains.</title>
        <authorList>
            <person name="Klenk H.-P."/>
        </authorList>
    </citation>
    <scope>NUCLEOTIDE SEQUENCE [LARGE SCALE GENOMIC DNA]</scope>
    <source>
        <strain evidence="5 6">DSM 45886</strain>
    </source>
</reference>
<dbReference type="GO" id="GO:0003677">
    <property type="term" value="F:DNA binding"/>
    <property type="evidence" value="ECO:0007669"/>
    <property type="project" value="UniProtKB-KW"/>
</dbReference>
<dbReference type="InterPro" id="IPR036390">
    <property type="entry name" value="WH_DNA-bd_sf"/>
</dbReference>